<evidence type="ECO:0000313" key="2">
    <source>
        <dbReference type="Proteomes" id="UP000176492"/>
    </source>
</evidence>
<evidence type="ECO:0000313" key="1">
    <source>
        <dbReference type="EMBL" id="OGC68640.1"/>
    </source>
</evidence>
<organism evidence="1 2">
    <name type="scientific">candidate division WWE3 bacterium RIFCSPLOWO2_02_FULL_53_10</name>
    <dbReference type="NCBI Taxonomy" id="1802629"/>
    <lineage>
        <taxon>Bacteria</taxon>
        <taxon>Katanobacteria</taxon>
    </lineage>
</organism>
<reference evidence="1 2" key="1">
    <citation type="journal article" date="2016" name="Nat. Commun.">
        <title>Thousands of microbial genomes shed light on interconnected biogeochemical processes in an aquifer system.</title>
        <authorList>
            <person name="Anantharaman K."/>
            <person name="Brown C.T."/>
            <person name="Hug L.A."/>
            <person name="Sharon I."/>
            <person name="Castelle C.J."/>
            <person name="Probst A.J."/>
            <person name="Thomas B.C."/>
            <person name="Singh A."/>
            <person name="Wilkins M.J."/>
            <person name="Karaoz U."/>
            <person name="Brodie E.L."/>
            <person name="Williams K.H."/>
            <person name="Hubbard S.S."/>
            <person name="Banfield J.F."/>
        </authorList>
    </citation>
    <scope>NUCLEOTIDE SEQUENCE [LARGE SCALE GENOMIC DNA]</scope>
</reference>
<dbReference type="Proteomes" id="UP000176492">
    <property type="component" value="Unassembled WGS sequence"/>
</dbReference>
<dbReference type="EMBL" id="MEVM01000067">
    <property type="protein sequence ID" value="OGC68640.1"/>
    <property type="molecule type" value="Genomic_DNA"/>
</dbReference>
<comment type="caution">
    <text evidence="1">The sequence shown here is derived from an EMBL/GenBank/DDBJ whole genome shotgun (WGS) entry which is preliminary data.</text>
</comment>
<accession>A0A1F4WGZ7</accession>
<dbReference type="InterPro" id="IPR045660">
    <property type="entry name" value="DUF6390"/>
</dbReference>
<dbReference type="Pfam" id="PF19927">
    <property type="entry name" value="DUF6390"/>
    <property type="match status" value="1"/>
</dbReference>
<name>A0A1F4WGZ7_UNCKA</name>
<gene>
    <name evidence="1" type="ORF">A3J33_00335</name>
</gene>
<proteinExistence type="predicted"/>
<sequence>MDGVLRCSKYAFGPNRLHYCGPDANREMYDYIRDGFTDPGLEALLRGFQTMFPYLQHIAHANNIADPFDERVVEAYWIGNELLDTIEKKVFWRHLIDDHKIPKRIGKKSFSYIEHKIERGAVPNHSFHVLNIWKRTGHKDEPQTLESMDSCRISWGKVKNVDGQTITIEREPLVMREGKLALGAMELIKITRGLECDIALDELRAGDIVSVHWGVPCEVITQKQASQLRRFTLRHIALANETI</sequence>
<dbReference type="AlphaFoldDB" id="A0A1F4WGZ7"/>
<protein>
    <submittedName>
        <fullName evidence="1">Uncharacterized protein</fullName>
    </submittedName>
</protein>